<comment type="caution">
    <text evidence="1">The sequence shown here is derived from an EMBL/GenBank/DDBJ whole genome shotgun (WGS) entry which is preliminary data.</text>
</comment>
<keyword evidence="2" id="KW-1185">Reference proteome</keyword>
<evidence type="ECO:0000313" key="2">
    <source>
        <dbReference type="Proteomes" id="UP001431783"/>
    </source>
</evidence>
<dbReference type="Proteomes" id="UP001431783">
    <property type="component" value="Unassembled WGS sequence"/>
</dbReference>
<name>A0AAW1V5R4_9CUCU</name>
<dbReference type="AlphaFoldDB" id="A0AAW1V5R4"/>
<accession>A0AAW1V5R4</accession>
<protein>
    <submittedName>
        <fullName evidence="1">Uncharacterized protein</fullName>
    </submittedName>
</protein>
<proteinExistence type="predicted"/>
<dbReference type="PANTHER" id="PTHR45913:SF19">
    <property type="entry name" value="LOW QUALITY PROTEIN: ZINC FINGER BED DOMAIN-CONTAINING PROTEIN 5-LIKE"/>
    <property type="match status" value="1"/>
</dbReference>
<dbReference type="EMBL" id="JARQZJ010000111">
    <property type="protein sequence ID" value="KAK9887476.1"/>
    <property type="molecule type" value="Genomic_DNA"/>
</dbReference>
<organism evidence="1 2">
    <name type="scientific">Henosepilachna vigintioctopunctata</name>
    <dbReference type="NCBI Taxonomy" id="420089"/>
    <lineage>
        <taxon>Eukaryota</taxon>
        <taxon>Metazoa</taxon>
        <taxon>Ecdysozoa</taxon>
        <taxon>Arthropoda</taxon>
        <taxon>Hexapoda</taxon>
        <taxon>Insecta</taxon>
        <taxon>Pterygota</taxon>
        <taxon>Neoptera</taxon>
        <taxon>Endopterygota</taxon>
        <taxon>Coleoptera</taxon>
        <taxon>Polyphaga</taxon>
        <taxon>Cucujiformia</taxon>
        <taxon>Coccinelloidea</taxon>
        <taxon>Coccinellidae</taxon>
        <taxon>Epilachninae</taxon>
        <taxon>Epilachnini</taxon>
        <taxon>Henosepilachna</taxon>
    </lineage>
</organism>
<reference evidence="1 2" key="1">
    <citation type="submission" date="2023-03" db="EMBL/GenBank/DDBJ databases">
        <title>Genome insight into feeding habits of ladybird beetles.</title>
        <authorList>
            <person name="Li H.-S."/>
            <person name="Huang Y.-H."/>
            <person name="Pang H."/>
        </authorList>
    </citation>
    <scope>NUCLEOTIDE SEQUENCE [LARGE SCALE GENOMIC DNA]</scope>
    <source>
        <strain evidence="1">SYSU_2023b</strain>
        <tissue evidence="1">Whole body</tissue>
    </source>
</reference>
<evidence type="ECO:0000313" key="1">
    <source>
        <dbReference type="EMBL" id="KAK9887476.1"/>
    </source>
</evidence>
<dbReference type="PANTHER" id="PTHR45913">
    <property type="entry name" value="EPM2A-INTERACTING PROTEIN 1"/>
    <property type="match status" value="1"/>
</dbReference>
<sequence length="106" mass="12061">MAYNTQKKIITAIRGSPCFSMQLDTTTDVVVLTELMVSVRSIFQFEIFGDILFCETLETSTKGGEIFESLRKPAEVEKTCVSVYDWCYSSERSHHRVGRPYGNSFT</sequence>
<gene>
    <name evidence="1" type="ORF">WA026_022824</name>
</gene>